<name>Q2N7Z1_ERYLH</name>
<reference evidence="4" key="1">
    <citation type="journal article" date="2009" name="J. Bacteriol.">
        <title>Complete genome sequence of Erythrobacter litoralis HTCC2594.</title>
        <authorList>
            <person name="Oh H.M."/>
            <person name="Giovannoni S.J."/>
            <person name="Ferriera S."/>
            <person name="Johnson J."/>
            <person name="Cho J.C."/>
        </authorList>
    </citation>
    <scope>NUCLEOTIDE SEQUENCE [LARGE SCALE GENOMIC DNA]</scope>
    <source>
        <strain evidence="4">HTCC2594</strain>
    </source>
</reference>
<feature type="transmembrane region" description="Helical" evidence="2">
    <location>
        <begin position="268"/>
        <end position="287"/>
    </location>
</feature>
<keyword evidence="2" id="KW-0812">Transmembrane</keyword>
<evidence type="ECO:0000256" key="2">
    <source>
        <dbReference type="SAM" id="Phobius"/>
    </source>
</evidence>
<dbReference type="KEGG" id="eli:ELI_10540"/>
<proteinExistence type="predicted"/>
<keyword evidence="4" id="KW-1185">Reference proteome</keyword>
<keyword evidence="2" id="KW-0472">Membrane</keyword>
<sequence>MEDAAEAVEDAMDDGGFAEADAGMEEAAADAGEDTAYDALPPDIAVSDDASDQPVVRRVARRAPASIDPSNRRTVRTDRPESDSNGEALASPDPELRRSEAPVTHAPQPSENAGDDAEEPDAGYALLAAKPEMEVDERYPVKLLVGEKERLEDMSAAAQSIGDMTQSGELELAPYICGILTAPGFVVEEEMRQCQDRGRSPEVSFTWHVAPNTDRPLTLQAKAITYDTEGGRPIDQRDSETLQIAVNASGFTKFNIWVREMTESVGGLRILLLAILAMLGVVSAIVWRLKTMGSKPDDGALRPPPES</sequence>
<feature type="compositionally biased region" description="Acidic residues" evidence="1">
    <location>
        <begin position="1"/>
        <end position="13"/>
    </location>
</feature>
<dbReference type="HOGENOM" id="CLU_905349_0_0_5"/>
<dbReference type="Proteomes" id="UP000008808">
    <property type="component" value="Chromosome"/>
</dbReference>
<feature type="compositionally biased region" description="Low complexity" evidence="1">
    <location>
        <begin position="54"/>
        <end position="65"/>
    </location>
</feature>
<keyword evidence="2" id="KW-1133">Transmembrane helix</keyword>
<evidence type="ECO:0000256" key="1">
    <source>
        <dbReference type="SAM" id="MobiDB-lite"/>
    </source>
</evidence>
<evidence type="ECO:0000313" key="4">
    <source>
        <dbReference type="Proteomes" id="UP000008808"/>
    </source>
</evidence>
<feature type="compositionally biased region" description="Acidic residues" evidence="1">
    <location>
        <begin position="22"/>
        <end position="36"/>
    </location>
</feature>
<evidence type="ECO:0000313" key="3">
    <source>
        <dbReference type="EMBL" id="ABC64200.1"/>
    </source>
</evidence>
<dbReference type="EMBL" id="CP000157">
    <property type="protein sequence ID" value="ABC64200.1"/>
    <property type="molecule type" value="Genomic_DNA"/>
</dbReference>
<feature type="region of interest" description="Disordered" evidence="1">
    <location>
        <begin position="1"/>
        <end position="118"/>
    </location>
</feature>
<protein>
    <submittedName>
        <fullName evidence="3">Uncharacterized protein</fullName>
    </submittedName>
</protein>
<accession>Q2N7Z1</accession>
<organism evidence="3 4">
    <name type="scientific">Erythrobacter litoralis (strain HTCC2594)</name>
    <dbReference type="NCBI Taxonomy" id="314225"/>
    <lineage>
        <taxon>Bacteria</taxon>
        <taxon>Pseudomonadati</taxon>
        <taxon>Pseudomonadota</taxon>
        <taxon>Alphaproteobacteria</taxon>
        <taxon>Sphingomonadales</taxon>
        <taxon>Erythrobacteraceae</taxon>
        <taxon>Erythrobacter/Porphyrobacter group</taxon>
        <taxon>Erythrobacter</taxon>
    </lineage>
</organism>
<dbReference type="AlphaFoldDB" id="Q2N7Z1"/>
<gene>
    <name evidence="3" type="ordered locus">ELI_10540</name>
</gene>